<sequence length="238" mass="25099">MSRGPLETSKTSPFVRVRALRNRVGLTFVACLSVLAGMTDAIGFLAVGDFISFMSGNTTRLAVGIAQGDTQVILRLGFAVLAFVAGNALGVVFARWGGRRALPLMLLISALLCTAALLPLQSQVTVLLTAVLAMGMVNAAVEQVNGLQVGLTYVTGALSRFGRSLGRWILGERRPNWHLQAVPWTGMLAGAGAGAVAGAALESQFGIRALLFSAGLAAFLGLVSLKIPRSWQRDYMPR</sequence>
<evidence type="ECO:0000313" key="2">
    <source>
        <dbReference type="EMBL" id="MQU45797.1"/>
    </source>
</evidence>
<proteinExistence type="predicted"/>
<reference evidence="2 3" key="1">
    <citation type="submission" date="2019-10" db="EMBL/GenBank/DDBJ databases">
        <title>Evaluation of single-gene subtyping targets for Pseudomonas.</title>
        <authorList>
            <person name="Reichler S.J."/>
            <person name="Orsi R.H."/>
            <person name="Wiedmann M."/>
            <person name="Martin N.H."/>
            <person name="Murphy S.I."/>
        </authorList>
    </citation>
    <scope>NUCLEOTIDE SEQUENCE [LARGE SCALE GENOMIC DNA]</scope>
    <source>
        <strain evidence="2 3">FSL R10-1876</strain>
    </source>
</reference>
<feature type="transmembrane region" description="Helical" evidence="1">
    <location>
        <begin position="181"/>
        <end position="201"/>
    </location>
</feature>
<dbReference type="PANTHER" id="PTHR37314">
    <property type="entry name" value="SLR0142 PROTEIN"/>
    <property type="match status" value="1"/>
</dbReference>
<accession>A0A6I1WWN0</accession>
<feature type="transmembrane region" description="Helical" evidence="1">
    <location>
        <begin position="207"/>
        <end position="228"/>
    </location>
</feature>
<protein>
    <submittedName>
        <fullName evidence="2">DUF1275 domain-containing protein</fullName>
    </submittedName>
</protein>
<keyword evidence="1" id="KW-1133">Transmembrane helix</keyword>
<dbReference type="RefSeq" id="WP_153357518.1">
    <property type="nucleotide sequence ID" value="NZ_WIVV01000201.1"/>
</dbReference>
<dbReference type="InterPro" id="IPR010699">
    <property type="entry name" value="DUF1275"/>
</dbReference>
<evidence type="ECO:0000313" key="3">
    <source>
        <dbReference type="Proteomes" id="UP000466863"/>
    </source>
</evidence>
<keyword evidence="1" id="KW-0472">Membrane</keyword>
<dbReference type="Proteomes" id="UP000466863">
    <property type="component" value="Unassembled WGS sequence"/>
</dbReference>
<gene>
    <name evidence="2" type="ORF">GHO28_25315</name>
</gene>
<comment type="caution">
    <text evidence="2">The sequence shown here is derived from an EMBL/GenBank/DDBJ whole genome shotgun (WGS) entry which is preliminary data.</text>
</comment>
<feature type="transmembrane region" description="Helical" evidence="1">
    <location>
        <begin position="101"/>
        <end position="118"/>
    </location>
</feature>
<name>A0A6I1WWN0_9PSED</name>
<dbReference type="EMBL" id="WIVV01000201">
    <property type="protein sequence ID" value="MQU45797.1"/>
    <property type="molecule type" value="Genomic_DNA"/>
</dbReference>
<feature type="transmembrane region" description="Helical" evidence="1">
    <location>
        <begin position="72"/>
        <end position="94"/>
    </location>
</feature>
<evidence type="ECO:0000256" key="1">
    <source>
        <dbReference type="SAM" id="Phobius"/>
    </source>
</evidence>
<organism evidence="2 3">
    <name type="scientific">Pseudomonas helleri</name>
    <dbReference type="NCBI Taxonomy" id="1608996"/>
    <lineage>
        <taxon>Bacteria</taxon>
        <taxon>Pseudomonadati</taxon>
        <taxon>Pseudomonadota</taxon>
        <taxon>Gammaproteobacteria</taxon>
        <taxon>Pseudomonadales</taxon>
        <taxon>Pseudomonadaceae</taxon>
        <taxon>Pseudomonas</taxon>
    </lineage>
</organism>
<feature type="transmembrane region" description="Helical" evidence="1">
    <location>
        <begin position="26"/>
        <end position="52"/>
    </location>
</feature>
<dbReference type="AlphaFoldDB" id="A0A6I1WWN0"/>
<dbReference type="PANTHER" id="PTHR37314:SF4">
    <property type="entry name" value="UPF0700 TRANSMEMBRANE PROTEIN YOAK"/>
    <property type="match status" value="1"/>
</dbReference>
<keyword evidence="1" id="KW-0812">Transmembrane</keyword>
<feature type="transmembrane region" description="Helical" evidence="1">
    <location>
        <begin position="124"/>
        <end position="141"/>
    </location>
</feature>
<dbReference type="Pfam" id="PF06912">
    <property type="entry name" value="DUF1275"/>
    <property type="match status" value="1"/>
</dbReference>